<protein>
    <recommendedName>
        <fullName evidence="4">DUF2934 domain-containing protein</fullName>
    </recommendedName>
</protein>
<feature type="region of interest" description="Disordered" evidence="1">
    <location>
        <begin position="1"/>
        <end position="85"/>
    </location>
</feature>
<evidence type="ECO:0000313" key="3">
    <source>
        <dbReference type="Proteomes" id="UP000494329"/>
    </source>
</evidence>
<dbReference type="EMBL" id="CADIKF010000033">
    <property type="protein sequence ID" value="CAB3762982.1"/>
    <property type="molecule type" value="Genomic_DNA"/>
</dbReference>
<proteinExistence type="predicted"/>
<dbReference type="Proteomes" id="UP000494329">
    <property type="component" value="Unassembled WGS sequence"/>
</dbReference>
<evidence type="ECO:0000313" key="2">
    <source>
        <dbReference type="EMBL" id="CAB3762982.1"/>
    </source>
</evidence>
<evidence type="ECO:0008006" key="4">
    <source>
        <dbReference type="Google" id="ProtNLM"/>
    </source>
</evidence>
<evidence type="ECO:0000256" key="1">
    <source>
        <dbReference type="SAM" id="MobiDB-lite"/>
    </source>
</evidence>
<dbReference type="AlphaFoldDB" id="A0A6J5ECQ0"/>
<reference evidence="2 3" key="1">
    <citation type="submission" date="2020-04" db="EMBL/GenBank/DDBJ databases">
        <authorList>
            <person name="De Canck E."/>
        </authorList>
    </citation>
    <scope>NUCLEOTIDE SEQUENCE [LARGE SCALE GENOMIC DNA]</scope>
    <source>
        <strain evidence="2 3">LMG 29739</strain>
    </source>
</reference>
<name>A0A6J5ECQ0_9BURK</name>
<accession>A0A6J5ECQ0</accession>
<organism evidence="2 3">
    <name type="scientific">Paraburkholderia solisilvae</name>
    <dbReference type="NCBI Taxonomy" id="624376"/>
    <lineage>
        <taxon>Bacteria</taxon>
        <taxon>Pseudomonadati</taxon>
        <taxon>Pseudomonadota</taxon>
        <taxon>Betaproteobacteria</taxon>
        <taxon>Burkholderiales</taxon>
        <taxon>Burkholderiaceae</taxon>
        <taxon>Paraburkholderia</taxon>
    </lineage>
</organism>
<sequence>MANGHSEERIRERAYHLWEQDGSPEGRADEYWDKASRQIVAEGDDTTEPVSADQSKKRSLEDVAPQEDEDQSAGQVGAPRAKRAR</sequence>
<dbReference type="Pfam" id="PF11154">
    <property type="entry name" value="DUF2934"/>
    <property type="match status" value="1"/>
</dbReference>
<dbReference type="RefSeq" id="WP_175112849.1">
    <property type="nucleotide sequence ID" value="NZ_CADIKF010000033.1"/>
</dbReference>
<keyword evidence="3" id="KW-1185">Reference proteome</keyword>
<gene>
    <name evidence="2" type="ORF">LMG29739_04000</name>
</gene>
<feature type="compositionally biased region" description="Basic and acidic residues" evidence="1">
    <location>
        <begin position="1"/>
        <end position="36"/>
    </location>
</feature>
<dbReference type="InterPro" id="IPR021327">
    <property type="entry name" value="DUF2934"/>
</dbReference>